<reference evidence="1 2" key="1">
    <citation type="submission" date="2020-08" db="EMBL/GenBank/DDBJ databases">
        <title>Genomic Encyclopedia of Type Strains, Phase IV (KMG-IV): sequencing the most valuable type-strain genomes for metagenomic binning, comparative biology and taxonomic classification.</title>
        <authorList>
            <person name="Goeker M."/>
        </authorList>
    </citation>
    <scope>NUCLEOTIDE SEQUENCE [LARGE SCALE GENOMIC DNA]</scope>
    <source>
        <strain evidence="1 2">DSM 17455</strain>
    </source>
</reference>
<name>A0ABR6C9G6_9HYPH</name>
<evidence type="ECO:0000313" key="1">
    <source>
        <dbReference type="EMBL" id="MBA9021648.1"/>
    </source>
</evidence>
<dbReference type="RefSeq" id="WP_154385306.1">
    <property type="nucleotide sequence ID" value="NZ_JACJHY010000017.1"/>
</dbReference>
<protein>
    <submittedName>
        <fullName evidence="1">Cytolysin (Calcineurin-like family phosphatase)</fullName>
    </submittedName>
</protein>
<gene>
    <name evidence="1" type="ORF">HNQ97_003654</name>
</gene>
<organism evidence="1 2">
    <name type="scientific">Aminobacter ciceronei</name>
    <dbReference type="NCBI Taxonomy" id="150723"/>
    <lineage>
        <taxon>Bacteria</taxon>
        <taxon>Pseudomonadati</taxon>
        <taxon>Pseudomonadota</taxon>
        <taxon>Alphaproteobacteria</taxon>
        <taxon>Hyphomicrobiales</taxon>
        <taxon>Phyllobacteriaceae</taxon>
        <taxon>Aminobacter</taxon>
    </lineage>
</organism>
<dbReference type="EMBL" id="JACJHZ010000017">
    <property type="protein sequence ID" value="MBA9021648.1"/>
    <property type="molecule type" value="Genomic_DNA"/>
</dbReference>
<comment type="caution">
    <text evidence="1">The sequence shown here is derived from an EMBL/GenBank/DDBJ whole genome shotgun (WGS) entry which is preliminary data.</text>
</comment>
<dbReference type="Proteomes" id="UP000587524">
    <property type="component" value="Unassembled WGS sequence"/>
</dbReference>
<evidence type="ECO:0000313" key="2">
    <source>
        <dbReference type="Proteomes" id="UP000587524"/>
    </source>
</evidence>
<accession>A0ABR6C9G6</accession>
<sequence>MDQKVLSGLHHVVGDSCALVRVTDAFMDVAPAEAGLHGGITFTNAFTRVLDHTR</sequence>
<keyword evidence="2" id="KW-1185">Reference proteome</keyword>
<proteinExistence type="predicted"/>